<dbReference type="Proteomes" id="UP000612855">
    <property type="component" value="Unassembled WGS sequence"/>
</dbReference>
<dbReference type="AlphaFoldDB" id="A0A916ZYE7"/>
<dbReference type="Pfam" id="PF09929">
    <property type="entry name" value="DUF2161"/>
    <property type="match status" value="1"/>
</dbReference>
<gene>
    <name evidence="1" type="ORF">GCM10011360_03100</name>
</gene>
<evidence type="ECO:0000313" key="1">
    <source>
        <dbReference type="EMBL" id="GGE17679.1"/>
    </source>
</evidence>
<comment type="caution">
    <text evidence="1">The sequence shown here is derived from an EMBL/GenBank/DDBJ whole genome shotgun (WGS) entry which is preliminary data.</text>
</comment>
<dbReference type="InterPro" id="IPR018679">
    <property type="entry name" value="DUF2161"/>
</dbReference>
<reference evidence="2" key="1">
    <citation type="journal article" date="2019" name="Int. J. Syst. Evol. Microbiol.">
        <title>The Global Catalogue of Microorganisms (GCM) 10K type strain sequencing project: providing services to taxonomists for standard genome sequencing and annotation.</title>
        <authorList>
            <consortium name="The Broad Institute Genomics Platform"/>
            <consortium name="The Broad Institute Genome Sequencing Center for Infectious Disease"/>
            <person name="Wu L."/>
            <person name="Ma J."/>
        </authorList>
    </citation>
    <scope>NUCLEOTIDE SEQUENCE [LARGE SCALE GENOMIC DNA]</scope>
    <source>
        <strain evidence="2">CGMCC 1.12664</strain>
    </source>
</reference>
<dbReference type="EMBL" id="BMFJ01000001">
    <property type="protein sequence ID" value="GGE17679.1"/>
    <property type="molecule type" value="Genomic_DNA"/>
</dbReference>
<proteinExistence type="predicted"/>
<evidence type="ECO:0000313" key="2">
    <source>
        <dbReference type="Proteomes" id="UP000612855"/>
    </source>
</evidence>
<sequence>MARLRETDLYPPLKAFLEAQGYEVKSEVTGADVVAMRDDDVDPLIVEMKTGMNLTLVQQGVARQALTDWVYLAVPTFRGRKALAGHVALCRRLGLGFITIRPRDGFVEVHCDPGPYVPRQSRPRQGRLLREFQRRVGDPNAGGSVGVKLVTAYRQDALRCAGFLRDNGPARGADVAREASVPRATTIMRDDHYGWFERVARGVYAVTPRGLEEITGFGAPEADQAGITGDC</sequence>
<accession>A0A916ZYE7</accession>
<keyword evidence="2" id="KW-1185">Reference proteome</keyword>
<protein>
    <submittedName>
        <fullName evidence="1">Uncharacterized protein</fullName>
    </submittedName>
</protein>
<name>A0A916ZYE7_9RHOB</name>
<organism evidence="1 2">
    <name type="scientific">Primorskyibacter flagellatus</name>
    <dbReference type="NCBI Taxonomy" id="1387277"/>
    <lineage>
        <taxon>Bacteria</taxon>
        <taxon>Pseudomonadati</taxon>
        <taxon>Pseudomonadota</taxon>
        <taxon>Alphaproteobacteria</taxon>
        <taxon>Rhodobacterales</taxon>
        <taxon>Roseobacteraceae</taxon>
        <taxon>Primorskyibacter</taxon>
    </lineage>
</organism>
<dbReference type="RefSeq" id="WP_188475876.1">
    <property type="nucleotide sequence ID" value="NZ_BMFJ01000001.1"/>
</dbReference>